<dbReference type="Gene3D" id="2.40.50.140">
    <property type="entry name" value="Nucleic acid-binding proteins"/>
    <property type="match status" value="1"/>
</dbReference>
<keyword evidence="2 7" id="KW-0963">Cytoplasm</keyword>
<name>A0ABU4IRB6_9VIBR</name>
<dbReference type="NCBIfam" id="TIGR01954">
    <property type="entry name" value="nusA_Cterm_rpt"/>
    <property type="match status" value="2"/>
</dbReference>
<dbReference type="PANTHER" id="PTHR22648:SF0">
    <property type="entry name" value="TRANSCRIPTION TERMINATION_ANTITERMINATION PROTEIN NUSA"/>
    <property type="match status" value="1"/>
</dbReference>
<evidence type="ECO:0000256" key="2">
    <source>
        <dbReference type="ARBA" id="ARBA00022490"/>
    </source>
</evidence>
<protein>
    <recommendedName>
        <fullName evidence="7">Transcription termination/antitermination protein NusA</fullName>
    </recommendedName>
</protein>
<evidence type="ECO:0000256" key="4">
    <source>
        <dbReference type="ARBA" id="ARBA00022884"/>
    </source>
</evidence>
<dbReference type="Gene3D" id="3.30.300.20">
    <property type="match status" value="2"/>
</dbReference>
<dbReference type="PANTHER" id="PTHR22648">
    <property type="entry name" value="TRANSCRIPTION TERMINATION FACTOR NUSA"/>
    <property type="match status" value="1"/>
</dbReference>
<dbReference type="InterPro" id="IPR013735">
    <property type="entry name" value="TF_NusA_N"/>
</dbReference>
<dbReference type="CDD" id="cd02134">
    <property type="entry name" value="KH-II_NusA_rpt1"/>
    <property type="match status" value="1"/>
</dbReference>
<keyword evidence="3 7" id="KW-0889">Transcription antitermination</keyword>
<reference evidence="9 10" key="1">
    <citation type="submission" date="2023-11" db="EMBL/GenBank/DDBJ databases">
        <title>Plant-associative lifestyle of Vibrio porteresiae and its evolutionary dynamics.</title>
        <authorList>
            <person name="Rameshkumar N."/>
            <person name="Kirti K."/>
        </authorList>
    </citation>
    <scope>NUCLEOTIDE SEQUENCE [LARGE SCALE GENOMIC DNA]</scope>
    <source>
        <strain evidence="9 10">MSSRF7</strain>
    </source>
</reference>
<dbReference type="Pfam" id="PF14520">
    <property type="entry name" value="HHH_5"/>
    <property type="match status" value="1"/>
</dbReference>
<dbReference type="InterPro" id="IPR015946">
    <property type="entry name" value="KH_dom-like_a/b"/>
</dbReference>
<dbReference type="Pfam" id="PF13184">
    <property type="entry name" value="KH_NusA_1st"/>
    <property type="match status" value="1"/>
</dbReference>
<dbReference type="HAMAP" id="MF_00945_B">
    <property type="entry name" value="NusA_B"/>
    <property type="match status" value="1"/>
</dbReference>
<evidence type="ECO:0000313" key="10">
    <source>
        <dbReference type="Proteomes" id="UP001279860"/>
    </source>
</evidence>
<keyword evidence="1 7" id="KW-0806">Transcription termination</keyword>
<proteinExistence type="inferred from homology"/>
<dbReference type="RefSeq" id="WP_038178130.1">
    <property type="nucleotide sequence ID" value="NZ_AP024903.1"/>
</dbReference>
<dbReference type="InterPro" id="IPR025249">
    <property type="entry name" value="TF_NusA_KH_1st"/>
</dbReference>
<dbReference type="Gene3D" id="3.30.1480.10">
    <property type="entry name" value="NusA, N-terminal domain"/>
    <property type="match status" value="1"/>
</dbReference>
<dbReference type="Proteomes" id="UP001279860">
    <property type="component" value="Unassembled WGS sequence"/>
</dbReference>
<dbReference type="Pfam" id="PF08529">
    <property type="entry name" value="NusA_N"/>
    <property type="match status" value="1"/>
</dbReference>
<comment type="caution">
    <text evidence="9">The sequence shown here is derived from an EMBL/GenBank/DDBJ whole genome shotgun (WGS) entry which is preliminary data.</text>
</comment>
<evidence type="ECO:0000256" key="6">
    <source>
        <dbReference type="ARBA" id="ARBA00023163"/>
    </source>
</evidence>
<keyword evidence="5 7" id="KW-0805">Transcription regulation</keyword>
<dbReference type="InterPro" id="IPR010214">
    <property type="entry name" value="Tscrpt_termin_fac_NusA_C_rpt"/>
</dbReference>
<comment type="similarity">
    <text evidence="7">Belongs to the NusA family.</text>
</comment>
<dbReference type="SUPFAM" id="SSF50249">
    <property type="entry name" value="Nucleic acid-binding proteins"/>
    <property type="match status" value="1"/>
</dbReference>
<keyword evidence="10" id="KW-1185">Reference proteome</keyword>
<comment type="subunit">
    <text evidence="7">Monomer. Binds directly to the core enzyme of the DNA-dependent RNA polymerase and to nascent RNA.</text>
</comment>
<dbReference type="SMART" id="SM00316">
    <property type="entry name" value="S1"/>
    <property type="match status" value="1"/>
</dbReference>
<dbReference type="InterPro" id="IPR012340">
    <property type="entry name" value="NA-bd_OB-fold"/>
</dbReference>
<evidence type="ECO:0000259" key="8">
    <source>
        <dbReference type="PROSITE" id="PS50126"/>
    </source>
</evidence>
<dbReference type="SUPFAM" id="SSF69705">
    <property type="entry name" value="Transcription factor NusA, N-terminal domain"/>
    <property type="match status" value="1"/>
</dbReference>
<dbReference type="InterPro" id="IPR003029">
    <property type="entry name" value="S1_domain"/>
</dbReference>
<dbReference type="SUPFAM" id="SSF47794">
    <property type="entry name" value="Rad51 N-terminal domain-like"/>
    <property type="match status" value="2"/>
</dbReference>
<accession>A0ABU4IRB6</accession>
<sequence length="495" mass="54977">MSKEILAVVEAVSNEKAVPRERIFEALETALATSTKKKYDIDIDVRVAIDRKTGEFETFRRWLVVEDVQNPTKEISVEAAQFDDDSIELGDFIEDQIESVKFDRITTQTAKQVIVQKVREAERAQIVEQFIDNEGELVTGAVKKVSRDSIILDLGNNAEAVILREDQLPRENFRPGDRVRGLLYAVRPEARGFQLFITRSKPEMLAELFRVEVPEIGEELIELKGASRDPGSRAKIAVKTNDKRIDPVGACVGMRGARVQAVSGELGGERIDIVLWDDNPAQFVINAMAPADVASIIVDEDAHSMDIAVEADNLAQAIGRSGQNVRLASQLTGWELNVMTVEDLQKKHQEESTESIELFMKHLDIEQDFAELLVEEGFSTLEEVAYVPVNELLEVDGLDEDLVEELRTRAKDALTTLALAREESLDGGEPAEDLLNLSGLERDMAYKLAAKGVITLEDLADQGIDDLEGIEGLTEERAGELIMAARNICWFGEDA</sequence>
<dbReference type="InterPro" id="IPR058582">
    <property type="entry name" value="KH_NusA_2nd"/>
</dbReference>
<organism evidence="9 10">
    <name type="scientific">Vibrio rhizosphaerae</name>
    <dbReference type="NCBI Taxonomy" id="398736"/>
    <lineage>
        <taxon>Bacteria</taxon>
        <taxon>Pseudomonadati</taxon>
        <taxon>Pseudomonadota</taxon>
        <taxon>Gammaproteobacteria</taxon>
        <taxon>Vibrionales</taxon>
        <taxon>Vibrionaceae</taxon>
        <taxon>Vibrio</taxon>
    </lineage>
</organism>
<dbReference type="PROSITE" id="PS50126">
    <property type="entry name" value="S1"/>
    <property type="match status" value="1"/>
</dbReference>
<keyword evidence="6 7" id="KW-0804">Transcription</keyword>
<gene>
    <name evidence="7 9" type="primary">nusA</name>
    <name evidence="9" type="ORF">SBX64_05195</name>
</gene>
<evidence type="ECO:0000256" key="3">
    <source>
        <dbReference type="ARBA" id="ARBA00022814"/>
    </source>
</evidence>
<keyword evidence="4 7" id="KW-0694">RNA-binding</keyword>
<comment type="function">
    <text evidence="7">Participates in both transcription termination and antitermination.</text>
</comment>
<dbReference type="NCBIfam" id="TIGR01953">
    <property type="entry name" value="NusA"/>
    <property type="match status" value="1"/>
</dbReference>
<dbReference type="InterPro" id="IPR010213">
    <property type="entry name" value="TF_NusA"/>
</dbReference>
<dbReference type="Pfam" id="PF26594">
    <property type="entry name" value="KH_NusA_2nd"/>
    <property type="match status" value="1"/>
</dbReference>
<dbReference type="InterPro" id="IPR030842">
    <property type="entry name" value="TF_NusA_bacterial"/>
</dbReference>
<dbReference type="InterPro" id="IPR036555">
    <property type="entry name" value="NusA_N_sf"/>
</dbReference>
<evidence type="ECO:0000256" key="5">
    <source>
        <dbReference type="ARBA" id="ARBA00023015"/>
    </source>
</evidence>
<dbReference type="InterPro" id="IPR009019">
    <property type="entry name" value="KH_sf_prok-type"/>
</dbReference>
<dbReference type="PROSITE" id="PS50084">
    <property type="entry name" value="KH_TYPE_1"/>
    <property type="match status" value="1"/>
</dbReference>
<dbReference type="Gene3D" id="1.10.150.20">
    <property type="entry name" value="5' to 3' exonuclease, C-terminal subdomain"/>
    <property type="match status" value="2"/>
</dbReference>
<dbReference type="CDD" id="cd22529">
    <property type="entry name" value="KH-II_NusA_rpt2"/>
    <property type="match status" value="1"/>
</dbReference>
<dbReference type="InterPro" id="IPR010995">
    <property type="entry name" value="DNA_repair_Rad51/TF_NusA_a-hlx"/>
</dbReference>
<dbReference type="CDD" id="cd04455">
    <property type="entry name" value="S1_NusA"/>
    <property type="match status" value="1"/>
</dbReference>
<dbReference type="SUPFAM" id="SSF54814">
    <property type="entry name" value="Prokaryotic type KH domain (KH-domain type II)"/>
    <property type="match status" value="2"/>
</dbReference>
<evidence type="ECO:0000256" key="7">
    <source>
        <dbReference type="HAMAP-Rule" id="MF_00945"/>
    </source>
</evidence>
<feature type="domain" description="S1 motif" evidence="8">
    <location>
        <begin position="135"/>
        <end position="200"/>
    </location>
</feature>
<evidence type="ECO:0000256" key="1">
    <source>
        <dbReference type="ARBA" id="ARBA00022472"/>
    </source>
</evidence>
<evidence type="ECO:0000313" key="9">
    <source>
        <dbReference type="EMBL" id="MDW6091940.1"/>
    </source>
</evidence>
<comment type="subcellular location">
    <subcellularLocation>
        <location evidence="7">Cytoplasm</location>
    </subcellularLocation>
</comment>
<dbReference type="EMBL" id="JAWRCP010000001">
    <property type="protein sequence ID" value="MDW6091940.1"/>
    <property type="molecule type" value="Genomic_DNA"/>
</dbReference>